<dbReference type="EC" id="2.7.13.3" evidence="2"/>
<gene>
    <name evidence="10" type="ORF">SAMN05421640_1564</name>
</gene>
<evidence type="ECO:0000256" key="5">
    <source>
        <dbReference type="ARBA" id="ARBA00022777"/>
    </source>
</evidence>
<feature type="transmembrane region" description="Helical" evidence="6">
    <location>
        <begin position="5"/>
        <end position="23"/>
    </location>
</feature>
<feature type="domain" description="Histidine kinase" evidence="7">
    <location>
        <begin position="272"/>
        <end position="485"/>
    </location>
</feature>
<name>A0A239HZF1_EKHLU</name>
<dbReference type="EMBL" id="FZPD01000002">
    <property type="protein sequence ID" value="SNS86103.1"/>
    <property type="molecule type" value="Genomic_DNA"/>
</dbReference>
<evidence type="ECO:0000259" key="9">
    <source>
        <dbReference type="PROSITE" id="PS50113"/>
    </source>
</evidence>
<keyword evidence="6" id="KW-1133">Transmembrane helix</keyword>
<dbReference type="Gene3D" id="3.30.565.10">
    <property type="entry name" value="Histidine kinase-like ATPase, C-terminal domain"/>
    <property type="match status" value="1"/>
</dbReference>
<dbReference type="SMART" id="SM00091">
    <property type="entry name" value="PAS"/>
    <property type="match status" value="1"/>
</dbReference>
<dbReference type="PROSITE" id="PS50109">
    <property type="entry name" value="HIS_KIN"/>
    <property type="match status" value="1"/>
</dbReference>
<dbReference type="SUPFAM" id="SSF47384">
    <property type="entry name" value="Homodimeric domain of signal transducing histidine kinase"/>
    <property type="match status" value="1"/>
</dbReference>
<dbReference type="InterPro" id="IPR052162">
    <property type="entry name" value="Sensor_kinase/Photoreceptor"/>
</dbReference>
<organism evidence="10 11">
    <name type="scientific">Ekhidna lutea</name>
    <dbReference type="NCBI Taxonomy" id="447679"/>
    <lineage>
        <taxon>Bacteria</taxon>
        <taxon>Pseudomonadati</taxon>
        <taxon>Bacteroidota</taxon>
        <taxon>Cytophagia</taxon>
        <taxon>Cytophagales</taxon>
        <taxon>Reichenbachiellaceae</taxon>
        <taxon>Ekhidna</taxon>
    </lineage>
</organism>
<dbReference type="Pfam" id="PF00512">
    <property type="entry name" value="HisKA"/>
    <property type="match status" value="1"/>
</dbReference>
<dbReference type="AlphaFoldDB" id="A0A239HZF1"/>
<dbReference type="InterPro" id="IPR005467">
    <property type="entry name" value="His_kinase_dom"/>
</dbReference>
<reference evidence="10 11" key="1">
    <citation type="submission" date="2017-06" db="EMBL/GenBank/DDBJ databases">
        <authorList>
            <person name="Kim H.J."/>
            <person name="Triplett B.A."/>
        </authorList>
    </citation>
    <scope>NUCLEOTIDE SEQUENCE [LARGE SCALE GENOMIC DNA]</scope>
    <source>
        <strain evidence="10 11">DSM 19307</strain>
    </source>
</reference>
<keyword evidence="6" id="KW-0472">Membrane</keyword>
<feature type="transmembrane region" description="Helical" evidence="6">
    <location>
        <begin position="29"/>
        <end position="45"/>
    </location>
</feature>
<dbReference type="InterPro" id="IPR000700">
    <property type="entry name" value="PAS-assoc_C"/>
</dbReference>
<evidence type="ECO:0000259" key="8">
    <source>
        <dbReference type="PROSITE" id="PS50112"/>
    </source>
</evidence>
<keyword evidence="4" id="KW-0808">Transferase</keyword>
<keyword evidence="3" id="KW-0597">Phosphoprotein</keyword>
<dbReference type="GO" id="GO:0000155">
    <property type="term" value="F:phosphorelay sensor kinase activity"/>
    <property type="evidence" value="ECO:0007669"/>
    <property type="project" value="InterPro"/>
</dbReference>
<evidence type="ECO:0000313" key="10">
    <source>
        <dbReference type="EMBL" id="SNS86103.1"/>
    </source>
</evidence>
<dbReference type="PANTHER" id="PTHR43304:SF1">
    <property type="entry name" value="PAC DOMAIN-CONTAINING PROTEIN"/>
    <property type="match status" value="1"/>
</dbReference>
<dbReference type="PROSITE" id="PS50112">
    <property type="entry name" value="PAS"/>
    <property type="match status" value="1"/>
</dbReference>
<evidence type="ECO:0000259" key="7">
    <source>
        <dbReference type="PROSITE" id="PS50109"/>
    </source>
</evidence>
<evidence type="ECO:0000256" key="6">
    <source>
        <dbReference type="SAM" id="Phobius"/>
    </source>
</evidence>
<proteinExistence type="predicted"/>
<dbReference type="Gene3D" id="1.10.287.130">
    <property type="match status" value="1"/>
</dbReference>
<dbReference type="Pfam" id="PF02518">
    <property type="entry name" value="HATPase_c"/>
    <property type="match status" value="1"/>
</dbReference>
<dbReference type="SUPFAM" id="SSF55785">
    <property type="entry name" value="PYP-like sensor domain (PAS domain)"/>
    <property type="match status" value="1"/>
</dbReference>
<dbReference type="InterPro" id="IPR004358">
    <property type="entry name" value="Sig_transdc_His_kin-like_C"/>
</dbReference>
<evidence type="ECO:0000256" key="4">
    <source>
        <dbReference type="ARBA" id="ARBA00022679"/>
    </source>
</evidence>
<feature type="domain" description="PAC" evidence="9">
    <location>
        <begin position="202"/>
        <end position="254"/>
    </location>
</feature>
<dbReference type="InterPro" id="IPR035965">
    <property type="entry name" value="PAS-like_dom_sf"/>
</dbReference>
<dbReference type="CDD" id="cd00082">
    <property type="entry name" value="HisKA"/>
    <property type="match status" value="1"/>
</dbReference>
<accession>A0A239HZF1</accession>
<dbReference type="SUPFAM" id="SSF55874">
    <property type="entry name" value="ATPase domain of HSP90 chaperone/DNA topoisomerase II/histidine kinase"/>
    <property type="match status" value="1"/>
</dbReference>
<feature type="transmembrane region" description="Helical" evidence="6">
    <location>
        <begin position="81"/>
        <end position="100"/>
    </location>
</feature>
<dbReference type="PRINTS" id="PR00344">
    <property type="entry name" value="BCTRLSENSOR"/>
</dbReference>
<comment type="catalytic activity">
    <reaction evidence="1">
        <text>ATP + protein L-histidine = ADP + protein N-phospho-L-histidine.</text>
        <dbReference type="EC" id="2.7.13.3"/>
    </reaction>
</comment>
<keyword evidence="5" id="KW-0418">Kinase</keyword>
<evidence type="ECO:0000256" key="3">
    <source>
        <dbReference type="ARBA" id="ARBA00022553"/>
    </source>
</evidence>
<dbReference type="InterPro" id="IPR003661">
    <property type="entry name" value="HisK_dim/P_dom"/>
</dbReference>
<dbReference type="Proteomes" id="UP000198393">
    <property type="component" value="Unassembled WGS sequence"/>
</dbReference>
<dbReference type="InterPro" id="IPR003594">
    <property type="entry name" value="HATPase_dom"/>
</dbReference>
<evidence type="ECO:0000256" key="2">
    <source>
        <dbReference type="ARBA" id="ARBA00012438"/>
    </source>
</evidence>
<keyword evidence="11" id="KW-1185">Reference proteome</keyword>
<dbReference type="PROSITE" id="PS50113">
    <property type="entry name" value="PAC"/>
    <property type="match status" value="1"/>
</dbReference>
<dbReference type="InterPro" id="IPR036097">
    <property type="entry name" value="HisK_dim/P_sf"/>
</dbReference>
<feature type="transmembrane region" description="Helical" evidence="6">
    <location>
        <begin position="52"/>
        <end position="69"/>
    </location>
</feature>
<dbReference type="NCBIfam" id="TIGR00229">
    <property type="entry name" value="sensory_box"/>
    <property type="match status" value="1"/>
</dbReference>
<dbReference type="Pfam" id="PF13426">
    <property type="entry name" value="PAS_9"/>
    <property type="match status" value="1"/>
</dbReference>
<dbReference type="CDD" id="cd00130">
    <property type="entry name" value="PAS"/>
    <property type="match status" value="1"/>
</dbReference>
<dbReference type="SMART" id="SM00388">
    <property type="entry name" value="HisKA"/>
    <property type="match status" value="1"/>
</dbReference>
<evidence type="ECO:0000313" key="11">
    <source>
        <dbReference type="Proteomes" id="UP000198393"/>
    </source>
</evidence>
<feature type="domain" description="PAS" evidence="8">
    <location>
        <begin position="128"/>
        <end position="200"/>
    </location>
</feature>
<dbReference type="SMART" id="SM00387">
    <property type="entry name" value="HATPase_c"/>
    <property type="match status" value="1"/>
</dbReference>
<sequence length="486" mass="55819">MITAIILMFMGLFLLGIIFLADFHAPRTVALGSIYCIVILYTWLIPIKNISIFTALLCTLLIIIDLTYSPADANADKLYGINVFISVIVVWTCASLVAIAKRSFESMDHLNDHLEEKVRERTIEVRLNETRLRQMTEVIQDYAIILLSKEGKIENWNQGAQRILGFEKEEVHNKNYQLLFSKEDNGDVARELLHKASKNGLSKDESWLLRKSGEQFFAEITITAIKNDLDEPMGYSLITRDLTERKRAEIQRNEYNKQLEQKNKELEQFAYITSHDLQEPLLTVESFVNMLEEDYEDKLDDHGKKTIGFISKATKRMRVLIADLLHYSRIGSSKNKESINVDKLIDDLLKDFTSTINQTKASIQFNGLPTIIGYKMEVAQLFQNLISNAIKYQKKGVSPEVIIRGEEHSDHWKFEVKDNGIGIEQDYQERIFLIFQRLFARGEYEGTGIGLAHCKKIIELHRGTIWVESTPGIGSTFHFTINKNLS</sequence>
<dbReference type="Gene3D" id="3.30.450.20">
    <property type="entry name" value="PAS domain"/>
    <property type="match status" value="1"/>
</dbReference>
<dbReference type="PANTHER" id="PTHR43304">
    <property type="entry name" value="PHYTOCHROME-LIKE PROTEIN CPH1"/>
    <property type="match status" value="1"/>
</dbReference>
<dbReference type="InterPro" id="IPR036890">
    <property type="entry name" value="HATPase_C_sf"/>
</dbReference>
<protein>
    <recommendedName>
        <fullName evidence="2">histidine kinase</fullName>
        <ecNumber evidence="2">2.7.13.3</ecNumber>
    </recommendedName>
</protein>
<keyword evidence="6" id="KW-0812">Transmembrane</keyword>
<dbReference type="FunFam" id="3.30.565.10:FF:000006">
    <property type="entry name" value="Sensor histidine kinase WalK"/>
    <property type="match status" value="1"/>
</dbReference>
<evidence type="ECO:0000256" key="1">
    <source>
        <dbReference type="ARBA" id="ARBA00000085"/>
    </source>
</evidence>
<dbReference type="InterPro" id="IPR000014">
    <property type="entry name" value="PAS"/>
</dbReference>